<keyword evidence="3" id="KW-1185">Reference proteome</keyword>
<dbReference type="InterPro" id="IPR036237">
    <property type="entry name" value="Xyl_isomerase-like_sf"/>
</dbReference>
<proteinExistence type="predicted"/>
<dbReference type="AlphaFoldDB" id="A0A329MAV9"/>
<dbReference type="InterPro" id="IPR013022">
    <property type="entry name" value="Xyl_isomerase-like_TIM-brl"/>
</dbReference>
<protein>
    <submittedName>
        <fullName evidence="2">Sugar phosphate isomerase/epimerase</fullName>
    </submittedName>
</protein>
<reference evidence="2 3" key="1">
    <citation type="journal article" date="2009" name="Int. J. Syst. Evol. Microbiol.">
        <title>Paenibacillus contaminans sp. nov., isolated from a contaminated laboratory plate.</title>
        <authorList>
            <person name="Chou J.H."/>
            <person name="Lee J.H."/>
            <person name="Lin M.C."/>
            <person name="Chang P.S."/>
            <person name="Arun A.B."/>
            <person name="Young C.C."/>
            <person name="Chen W.M."/>
        </authorList>
    </citation>
    <scope>NUCLEOTIDE SEQUENCE [LARGE SCALE GENOMIC DNA]</scope>
    <source>
        <strain evidence="2 3">CKOBP-6</strain>
    </source>
</reference>
<evidence type="ECO:0000259" key="1">
    <source>
        <dbReference type="Pfam" id="PF01261"/>
    </source>
</evidence>
<organism evidence="2 3">
    <name type="scientific">Paenibacillus contaminans</name>
    <dbReference type="NCBI Taxonomy" id="450362"/>
    <lineage>
        <taxon>Bacteria</taxon>
        <taxon>Bacillati</taxon>
        <taxon>Bacillota</taxon>
        <taxon>Bacilli</taxon>
        <taxon>Bacillales</taxon>
        <taxon>Paenibacillaceae</taxon>
        <taxon>Paenibacillus</taxon>
    </lineage>
</organism>
<gene>
    <name evidence="2" type="ORF">DQG23_27110</name>
</gene>
<dbReference type="RefSeq" id="WP_113034170.1">
    <property type="nucleotide sequence ID" value="NZ_QMFB01000019.1"/>
</dbReference>
<evidence type="ECO:0000313" key="3">
    <source>
        <dbReference type="Proteomes" id="UP000250369"/>
    </source>
</evidence>
<keyword evidence="2" id="KW-0413">Isomerase</keyword>
<dbReference type="PANTHER" id="PTHR12110:SF53">
    <property type="entry name" value="BLR5974 PROTEIN"/>
    <property type="match status" value="1"/>
</dbReference>
<dbReference type="GO" id="GO:0016853">
    <property type="term" value="F:isomerase activity"/>
    <property type="evidence" value="ECO:0007669"/>
    <property type="project" value="UniProtKB-KW"/>
</dbReference>
<dbReference type="PANTHER" id="PTHR12110">
    <property type="entry name" value="HYDROXYPYRUVATE ISOMERASE"/>
    <property type="match status" value="1"/>
</dbReference>
<feature type="domain" description="Xylose isomerase-like TIM barrel" evidence="1">
    <location>
        <begin position="26"/>
        <end position="265"/>
    </location>
</feature>
<dbReference type="OrthoDB" id="256906at2"/>
<evidence type="ECO:0000313" key="2">
    <source>
        <dbReference type="EMBL" id="RAV17319.1"/>
    </source>
</evidence>
<dbReference type="Gene3D" id="3.20.20.150">
    <property type="entry name" value="Divalent-metal-dependent TIM barrel enzymes"/>
    <property type="match status" value="1"/>
</dbReference>
<accession>A0A329MAV9</accession>
<dbReference type="InterPro" id="IPR050312">
    <property type="entry name" value="IolE/XylAMocC-like"/>
</dbReference>
<dbReference type="Pfam" id="PF01261">
    <property type="entry name" value="AP_endonuc_2"/>
    <property type="match status" value="1"/>
</dbReference>
<sequence>MRLGISSYCLSQLVREGKMTIFDVMEWVAAQGGQHVEIVAGGPLTIDTELAEKIREYAQGLGLEISNYLIGADFTAGDEGFEEEVHRVMREVDVASRMGVNLMRHDVAWRPAEEATTEEFERDLPKLAEACARIADYAARYGIITSVENHGYHVQGSERVQRLIAAVNRPNFRMTLDIGNFMCTDEEAVAGVKRTIGMAAMIHLKDFYVRPSYRNPGTGWFTTVSGNYLRGAIVGQGDIDMWEVLRVIKTSGYDGPISIEFEGMEACRSGTEHAFHNAMRIWNEV</sequence>
<comment type="caution">
    <text evidence="2">The sequence shown here is derived from an EMBL/GenBank/DDBJ whole genome shotgun (WGS) entry which is preliminary data.</text>
</comment>
<dbReference type="SUPFAM" id="SSF51658">
    <property type="entry name" value="Xylose isomerase-like"/>
    <property type="match status" value="1"/>
</dbReference>
<dbReference type="EMBL" id="QMFB01000019">
    <property type="protein sequence ID" value="RAV17319.1"/>
    <property type="molecule type" value="Genomic_DNA"/>
</dbReference>
<dbReference type="Proteomes" id="UP000250369">
    <property type="component" value="Unassembled WGS sequence"/>
</dbReference>
<name>A0A329MAV9_9BACL</name>